<keyword evidence="4" id="KW-1185">Reference proteome</keyword>
<name>C1FHM7_MICCC</name>
<gene>
    <name evidence="3" type="ORF">MICPUN_62136</name>
</gene>
<dbReference type="AlphaFoldDB" id="C1FHM7"/>
<organism evidence="3 4">
    <name type="scientific">Micromonas commoda (strain RCC299 / NOUM17 / CCMP2709)</name>
    <name type="common">Picoplanktonic green alga</name>
    <dbReference type="NCBI Taxonomy" id="296587"/>
    <lineage>
        <taxon>Eukaryota</taxon>
        <taxon>Viridiplantae</taxon>
        <taxon>Chlorophyta</taxon>
        <taxon>Mamiellophyceae</taxon>
        <taxon>Mamiellales</taxon>
        <taxon>Mamiellaceae</taxon>
        <taxon>Micromonas</taxon>
    </lineage>
</organism>
<evidence type="ECO:0000313" key="3">
    <source>
        <dbReference type="EMBL" id="ACO69848.1"/>
    </source>
</evidence>
<dbReference type="STRING" id="296587.C1FHM7"/>
<feature type="coiled-coil region" evidence="1">
    <location>
        <begin position="218"/>
        <end position="286"/>
    </location>
</feature>
<evidence type="ECO:0000313" key="4">
    <source>
        <dbReference type="Proteomes" id="UP000002009"/>
    </source>
</evidence>
<accession>C1FHM7</accession>
<feature type="coiled-coil region" evidence="1">
    <location>
        <begin position="466"/>
        <end position="567"/>
    </location>
</feature>
<dbReference type="KEGG" id="mis:MICPUN_62136"/>
<dbReference type="RefSeq" id="XP_002508590.1">
    <property type="nucleotide sequence ID" value="XM_002508544.1"/>
</dbReference>
<feature type="region of interest" description="Disordered" evidence="2">
    <location>
        <begin position="580"/>
        <end position="719"/>
    </location>
</feature>
<feature type="compositionally biased region" description="Pro residues" evidence="2">
    <location>
        <begin position="665"/>
        <end position="686"/>
    </location>
</feature>
<sequence>MLTERPSSRKAPVAEAENIPPPPRRGGRPSKPVDAGGPARTSSAPSPTTWIPEDATPCGEGHRSVESQYQDALRALDADRETLRREVERVIAADAAREGEHASLRDRCAELERELKDARAAAAAADPNDDDDDDDRRQRQPATLAMVRRLRQELSEARAAAAEAARAQVDKIQTLSFSGAPDETELSAVRVEIDRTRAEMAAALGEVSAAAKDRDDALEEVRVELGVLQAERMRLRTRVDSFGKKLQAESTSQGSTADAAGLRARVRDLEATNASLLADAERFESLRVETRALAESIAADATRSAEAEDAMRREIRTVKSELKLARHRLEEERKRREDAEEATERERRGAEEARRVAEEATAAKTKIQSQIQKPKIQKPNRLLDPEALAEVANLRSDLRDEIALVRGALEEMDALASAVHEGKGALAAVKADLERARIDGDAAVDAELERLRAELARFDGETRADVVNVTRTLATTRARMDEAEAEAEEARRAVRAMEGEVARVLDASAGVVAEKEALVAEVNARARELADERAEGEHRRRSHNAEMEELQRQLYALMRDREEALARFRHERNRWGDELREARMGRTSSSFGGTTRRETDGSRSTAGGFGREFAPHVASRAPSSFTSTESFPRDDDGDDDVSRSSSSFAATRRGGHARDGAMPSFAPPPASSPIPGPPPPPPPPPGAHSRPTSAASLSVSSRSSSSRSNGSSVAKGARESANELVNALAAGGGRRGVSSSTSY</sequence>
<feature type="compositionally biased region" description="Low complexity" evidence="2">
    <location>
        <begin position="359"/>
        <end position="373"/>
    </location>
</feature>
<feature type="region of interest" description="Disordered" evidence="2">
    <location>
        <begin position="329"/>
        <end position="373"/>
    </location>
</feature>
<protein>
    <submittedName>
        <fullName evidence="3">Uncharacterized protein</fullName>
    </submittedName>
</protein>
<feature type="compositionally biased region" description="Low complexity" evidence="2">
    <location>
        <begin position="687"/>
        <end position="714"/>
    </location>
</feature>
<evidence type="ECO:0000256" key="1">
    <source>
        <dbReference type="SAM" id="Coils"/>
    </source>
</evidence>
<dbReference type="OMA" id="RSHNAEM"/>
<proteinExistence type="predicted"/>
<keyword evidence="1" id="KW-0175">Coiled coil</keyword>
<dbReference type="EMBL" id="CP001576">
    <property type="protein sequence ID" value="ACO69848.1"/>
    <property type="molecule type" value="Genomic_DNA"/>
</dbReference>
<dbReference type="GeneID" id="8246868"/>
<evidence type="ECO:0000256" key="2">
    <source>
        <dbReference type="SAM" id="MobiDB-lite"/>
    </source>
</evidence>
<feature type="region of interest" description="Disordered" evidence="2">
    <location>
        <begin position="1"/>
        <end position="66"/>
    </location>
</feature>
<dbReference type="OrthoDB" id="10691565at2759"/>
<feature type="region of interest" description="Disordered" evidence="2">
    <location>
        <begin position="115"/>
        <end position="143"/>
    </location>
</feature>
<dbReference type="Proteomes" id="UP000002009">
    <property type="component" value="Chromosome 10"/>
</dbReference>
<reference evidence="3 4" key="1">
    <citation type="journal article" date="2009" name="Science">
        <title>Green evolution and dynamic adaptations revealed by genomes of the marine picoeukaryotes Micromonas.</title>
        <authorList>
            <person name="Worden A.Z."/>
            <person name="Lee J.H."/>
            <person name="Mock T."/>
            <person name="Rouze P."/>
            <person name="Simmons M.P."/>
            <person name="Aerts A.L."/>
            <person name="Allen A.E."/>
            <person name="Cuvelier M.L."/>
            <person name="Derelle E."/>
            <person name="Everett M.V."/>
            <person name="Foulon E."/>
            <person name="Grimwood J."/>
            <person name="Gundlach H."/>
            <person name="Henrissat B."/>
            <person name="Napoli C."/>
            <person name="McDonald S.M."/>
            <person name="Parker M.S."/>
            <person name="Rombauts S."/>
            <person name="Salamov A."/>
            <person name="Von Dassow P."/>
            <person name="Badger J.H."/>
            <person name="Coutinho P.M."/>
            <person name="Demir E."/>
            <person name="Dubchak I."/>
            <person name="Gentemann C."/>
            <person name="Eikrem W."/>
            <person name="Gready J.E."/>
            <person name="John U."/>
            <person name="Lanier W."/>
            <person name="Lindquist E.A."/>
            <person name="Lucas S."/>
            <person name="Mayer K.F."/>
            <person name="Moreau H."/>
            <person name="Not F."/>
            <person name="Otillar R."/>
            <person name="Panaud O."/>
            <person name="Pangilinan J."/>
            <person name="Paulsen I."/>
            <person name="Piegu B."/>
            <person name="Poliakov A."/>
            <person name="Robbens S."/>
            <person name="Schmutz J."/>
            <person name="Toulza E."/>
            <person name="Wyss T."/>
            <person name="Zelensky A."/>
            <person name="Zhou K."/>
            <person name="Armbrust E.V."/>
            <person name="Bhattacharya D."/>
            <person name="Goodenough U.W."/>
            <person name="Van de Peer Y."/>
            <person name="Grigoriev I.V."/>
        </authorList>
    </citation>
    <scope>NUCLEOTIDE SEQUENCE [LARGE SCALE GENOMIC DNA]</scope>
    <source>
        <strain evidence="4">RCC299 / NOUM17</strain>
    </source>
</reference>
<dbReference type="InParanoid" id="C1FHM7"/>
<feature type="compositionally biased region" description="Polar residues" evidence="2">
    <location>
        <begin position="40"/>
        <end position="49"/>
    </location>
</feature>
<feature type="compositionally biased region" description="Basic and acidic residues" evidence="2">
    <location>
        <begin position="329"/>
        <end position="358"/>
    </location>
</feature>